<organism evidence="4 5">
    <name type="scientific">Roseomonas mucosa</name>
    <dbReference type="NCBI Taxonomy" id="207340"/>
    <lineage>
        <taxon>Bacteria</taxon>
        <taxon>Pseudomonadati</taxon>
        <taxon>Pseudomonadota</taxon>
        <taxon>Alphaproteobacteria</taxon>
        <taxon>Acetobacterales</taxon>
        <taxon>Roseomonadaceae</taxon>
        <taxon>Roseomonas</taxon>
    </lineage>
</organism>
<name>A0A1S8D334_9PROT</name>
<dbReference type="Pfam" id="PF10022">
    <property type="entry name" value="DUF2264"/>
    <property type="match status" value="1"/>
</dbReference>
<reference evidence="4" key="1">
    <citation type="submission" date="2016-12" db="EMBL/GenBank/DDBJ databases">
        <title>Draft genome sequence of Roseomonas mucosa strain AU37, isolated from a peripheral intravenous catheter.</title>
        <authorList>
            <person name="Choudhury M.A."/>
            <person name="Sidjabat H.E."/>
            <person name="Wailan A.M."/>
            <person name="Zhang L."/>
            <person name="Marsh N.M."/>
            <person name="Rickard C.M."/>
            <person name="Davies M."/>
            <person name="Mcmillan D.J."/>
        </authorList>
    </citation>
    <scope>NUCLEOTIDE SEQUENCE [LARGE SCALE GENOMIC DNA]</scope>
    <source>
        <strain evidence="4">AU37</strain>
    </source>
</reference>
<dbReference type="OrthoDB" id="9813465at2"/>
<dbReference type="PANTHER" id="PTHR35339:SF4">
    <property type="entry name" value="LINALOOL DEHYDRATASE_ISOMERASE DOMAIN-CONTAINING PROTEIN"/>
    <property type="match status" value="1"/>
</dbReference>
<dbReference type="InterPro" id="IPR016624">
    <property type="entry name" value="UCP014753"/>
</dbReference>
<dbReference type="Pfam" id="PF20938">
    <property type="entry name" value="DUF2264_C"/>
    <property type="match status" value="1"/>
</dbReference>
<dbReference type="InterPro" id="IPR049237">
    <property type="entry name" value="DUF2264_C"/>
</dbReference>
<accession>A0A1S8D334</accession>
<evidence type="ECO:0008006" key="6">
    <source>
        <dbReference type="Google" id="ProtNLM"/>
    </source>
</evidence>
<dbReference type="PANTHER" id="PTHR35339">
    <property type="entry name" value="LINALOOL DEHYDRATASE_ISOMERASE DOMAIN-CONTAINING PROTEIN"/>
    <property type="match status" value="1"/>
</dbReference>
<dbReference type="EMBL" id="LLWF02000057">
    <property type="protein sequence ID" value="ONH82369.1"/>
    <property type="molecule type" value="Genomic_DNA"/>
</dbReference>
<dbReference type="InterPro" id="IPR049349">
    <property type="entry name" value="DUF2264_N"/>
</dbReference>
<dbReference type="PIRSF" id="PIRSF014753">
    <property type="entry name" value="UCP014753"/>
    <property type="match status" value="1"/>
</dbReference>
<feature type="domain" description="DUF2264" evidence="2">
    <location>
        <begin position="17"/>
        <end position="359"/>
    </location>
</feature>
<feature type="domain" description="DUF2264" evidence="3">
    <location>
        <begin position="371"/>
        <end position="581"/>
    </location>
</feature>
<proteinExistence type="predicted"/>
<gene>
    <name evidence="4" type="ORF">APZ41_014880</name>
</gene>
<dbReference type="STRING" id="207340.APZ41_014880"/>
<evidence type="ECO:0000313" key="5">
    <source>
        <dbReference type="Proteomes" id="UP000054844"/>
    </source>
</evidence>
<sequence>MTNADLHAAIRGNPLGTRADAAHLLLDLNAPLRPCFSPGRAQVRLGLDSAHFDRKAEWFEGYARPLWGLAPFAAGGGDFDGWSLFREGLASGSDPAHPEYWEAVTDHDQRSVEMAALGFALALVPEHLWEPLPETAKRNLATWLGGVQRVAMADNNWHFFPVMAGLGMERVGLPVDEASRDRHLARIEEFYLRDGWYGDGAGGHIDHYNGFALQFYGLAYAALAGGRDPERAARYRDRAVAFARGFRHWFGDDGATLAIGRSLTYRFATAAFWGALAYAGVEALPWGVIRGLWARQIRWWLQQPMLDEAGRMRVGYRWPNLLMSENYNSQGSPYWAFKAFLPLALPDTHPFWQAEEAPHPDADGVTLIPGAFMLVRRQGGDVTALPAGPSHDNMRGGTEKYAKFAYSTHLGPCLEAARWIHNGACGDNILAVSTDERDWHIRRDIPARRLGRDWIETGWSPLAGVEVTTLQFFSEGWEIRLHDLLTDWDVATLESGHAVPCRVRSRKRPGGSVLDLLSEGGILLQVGEAAASAILDPLGRRRSGAMDVMANTSLMFPQAAVPVLGGRLPPGRHLLATAVRAERQAGMAFPLPAWDRIAALAAGAGWDAARGVEPGPLPGPAQSLRTDNRVPDPVLAM</sequence>
<evidence type="ECO:0000256" key="1">
    <source>
        <dbReference type="SAM" id="MobiDB-lite"/>
    </source>
</evidence>
<keyword evidence="5" id="KW-1185">Reference proteome</keyword>
<protein>
    <recommendedName>
        <fullName evidence="6">DUF2264 domain-containing protein</fullName>
    </recommendedName>
</protein>
<feature type="region of interest" description="Disordered" evidence="1">
    <location>
        <begin position="611"/>
        <end position="637"/>
    </location>
</feature>
<dbReference type="Proteomes" id="UP000054844">
    <property type="component" value="Unassembled WGS sequence"/>
</dbReference>
<evidence type="ECO:0000313" key="4">
    <source>
        <dbReference type="EMBL" id="ONH82369.1"/>
    </source>
</evidence>
<evidence type="ECO:0000259" key="2">
    <source>
        <dbReference type="Pfam" id="PF10022"/>
    </source>
</evidence>
<comment type="caution">
    <text evidence="4">The sequence shown here is derived from an EMBL/GenBank/DDBJ whole genome shotgun (WGS) entry which is preliminary data.</text>
</comment>
<evidence type="ECO:0000259" key="3">
    <source>
        <dbReference type="Pfam" id="PF20938"/>
    </source>
</evidence>
<dbReference type="RefSeq" id="WP_058389412.1">
    <property type="nucleotide sequence ID" value="NZ_CP034924.1"/>
</dbReference>
<dbReference type="AlphaFoldDB" id="A0A1S8D334"/>